<organism evidence="4 5">
    <name type="scientific">Penicillium patulum</name>
    <name type="common">Penicillium griseofulvum</name>
    <dbReference type="NCBI Taxonomy" id="5078"/>
    <lineage>
        <taxon>Eukaryota</taxon>
        <taxon>Fungi</taxon>
        <taxon>Dikarya</taxon>
        <taxon>Ascomycota</taxon>
        <taxon>Pezizomycotina</taxon>
        <taxon>Eurotiomycetes</taxon>
        <taxon>Eurotiomycetidae</taxon>
        <taxon>Eurotiales</taxon>
        <taxon>Aspergillaceae</taxon>
        <taxon>Penicillium</taxon>
    </lineage>
</organism>
<protein>
    <submittedName>
        <fullName evidence="4">Uncharacterized protein</fullName>
    </submittedName>
</protein>
<dbReference type="AlphaFoldDB" id="A0A135LL55"/>
<feature type="domain" description="HNH nuclease" evidence="2">
    <location>
        <begin position="910"/>
        <end position="998"/>
    </location>
</feature>
<evidence type="ECO:0000259" key="3">
    <source>
        <dbReference type="Pfam" id="PF26118"/>
    </source>
</evidence>
<accession>A0A135LL55</accession>
<dbReference type="Pfam" id="PF13391">
    <property type="entry name" value="HNH_2"/>
    <property type="match status" value="1"/>
</dbReference>
<feature type="compositionally biased region" description="Basic and acidic residues" evidence="1">
    <location>
        <begin position="480"/>
        <end position="490"/>
    </location>
</feature>
<sequence length="1187" mass="140554">MSRRAPPRDYDEQDEFYEMERERERHYRPRRRDRGYEEDEYRPRRSEPLLEDMERMHIRERPRRDFMEESFAPPRARDNVAVMREREEVDMVSPERSVPLDRDDVYMRPPGPRRRPRPREVDEEDFVLEERERRRGSRRHPRDVDEDLIFEETERRGDRRHRPDREREVEEDLFTDEERRRDRRHRRERVPEEDLTFEEQLRERNSGRRRRSEQEFEESEELVVGRGTRESRRHRREFEEDGMIIEDREMHRGSRRHPERRSEDDLLSEEREKRHRRRRPEREFEEELFVEGRVKSGGRRHHPEREFEKEDMKIRHKEWEEPPLRRGWDSELDIRSRERRLEFEEEETYHRPRGRGRGRGREQSPPPQRVEVEEVLVHDGPKERRRGPVDFSNQESEDDDVIIRRKDKGPRQVDRVDEEIVTRERREKRRSVPSEDLERELRGLRRGVKEQVPLDEELSMRAQVDSKSRSRDLEEVEEEISIRKTKDKVPSRKPSPSLDSIHVPPIHQDVFTHHRHIDHGYKDARTPRVRSPEPRSRRGSFDEIDIHHRKMRGGQVSEEKIVLKHRDSEESLAPEDSISPTSGPSLDFKDPWERASAYTTRRRPKPLEDESESAYSRRDAPSMRDMEEEIVIESTRTMEKAPRGTDEWSVVHAPSQEEAIEMTGALDVVEVKPRQASVDEVEVGRVAQHVTEPEETRNDRWTEITKKLIVREAIERMGFEYEETRTSYYIFSFLQPEDIDELVELSDEIRSARRRRIRDIQRERSSVPDITPHMIPRTIPSGSHSRSRTVVRVNDENFNIPSPQRRNLIRQLKDALQGQEVPAPFWAIVQLCDLDKLENIVQMAHLSLQIMDILADLSCGLPFKWTVKPSPAQRDAAFPMPNDPPPAWSQPKHASRTAIWDARERDGHRCVITGTRKMFLAVPIFPSGLTTSRLQDDPLSPTIWRFTDMFWGQSTTQRWRRAVFNNPIQPDSPVNDCSNVICLRRDIRSAWTSGLFALRPAWISDDMTEIEIEFFWQPKPDHGLHDVVDLEKLPKSSKWVRKVDNLVLTVGVRGERSYREIESGHRFRMTTDDPIKRPLPNFDLLDMQWQFSRLIALSAAITLYDDDDDDDNTSVATRSSQATQSPQNTQSNQPPNSEDLGDILAWVKSSSSDADPNADDDSPESDFVEDINELMIGPLPGSSSSES</sequence>
<evidence type="ECO:0000259" key="2">
    <source>
        <dbReference type="Pfam" id="PF13391"/>
    </source>
</evidence>
<name>A0A135LL55_PENPA</name>
<dbReference type="OrthoDB" id="5416097at2759"/>
<gene>
    <name evidence="4" type="ORF">PGRI_056810</name>
</gene>
<feature type="region of interest" description="Disordered" evidence="1">
    <location>
        <begin position="67"/>
        <end position="282"/>
    </location>
</feature>
<feature type="compositionally biased region" description="Basic and acidic residues" evidence="1">
    <location>
        <begin position="401"/>
        <end position="433"/>
    </location>
</feature>
<feature type="compositionally biased region" description="Basic and acidic residues" evidence="1">
    <location>
        <begin position="303"/>
        <end position="320"/>
    </location>
</feature>
<dbReference type="Proteomes" id="UP000070168">
    <property type="component" value="Unassembled WGS sequence"/>
</dbReference>
<keyword evidence="5" id="KW-1185">Reference proteome</keyword>
<feature type="compositionally biased region" description="Basic and acidic residues" evidence="1">
    <location>
        <begin position="152"/>
        <end position="168"/>
    </location>
</feature>
<feature type="compositionally biased region" description="Basic and acidic residues" evidence="1">
    <location>
        <begin position="75"/>
        <end position="89"/>
    </location>
</feature>
<feature type="compositionally biased region" description="Low complexity" evidence="1">
    <location>
        <begin position="1119"/>
        <end position="1137"/>
    </location>
</feature>
<dbReference type="InterPro" id="IPR058348">
    <property type="entry name" value="DUF8035"/>
</dbReference>
<dbReference type="InterPro" id="IPR003615">
    <property type="entry name" value="HNH_nuc"/>
</dbReference>
<dbReference type="EMBL" id="LHQR01000048">
    <property type="protein sequence ID" value="KXG49713.1"/>
    <property type="molecule type" value="Genomic_DNA"/>
</dbReference>
<feature type="compositionally biased region" description="Basic and acidic residues" evidence="1">
    <location>
        <begin position="370"/>
        <end position="388"/>
    </location>
</feature>
<feature type="region of interest" description="Disordered" evidence="1">
    <location>
        <begin position="1"/>
        <end position="47"/>
    </location>
</feature>
<feature type="region of interest" description="Disordered" evidence="1">
    <location>
        <begin position="1111"/>
        <end position="1166"/>
    </location>
</feature>
<reference evidence="4 5" key="1">
    <citation type="journal article" date="2016" name="BMC Genomics">
        <title>Genome sequencing and secondary metabolism of the postharvest pathogen Penicillium griseofulvum.</title>
        <authorList>
            <person name="Banani H."/>
            <person name="Marcet-Houben M."/>
            <person name="Ballester A.R."/>
            <person name="Abbruscato P."/>
            <person name="Gonzalez-Candelas L."/>
            <person name="Gabaldon T."/>
            <person name="Spadaro D."/>
        </authorList>
    </citation>
    <scope>NUCLEOTIDE SEQUENCE [LARGE SCALE GENOMIC DNA]</scope>
    <source>
        <strain evidence="4 5">PG3</strain>
    </source>
</reference>
<dbReference type="STRING" id="5078.A0A135LL55"/>
<feature type="compositionally biased region" description="Basic and acidic residues" evidence="1">
    <location>
        <begin position="260"/>
        <end position="272"/>
    </location>
</feature>
<feature type="domain" description="DUF8035" evidence="3">
    <location>
        <begin position="699"/>
        <end position="751"/>
    </location>
</feature>
<feature type="compositionally biased region" description="Basic and acidic residues" evidence="1">
    <location>
        <begin position="518"/>
        <end position="546"/>
    </location>
</feature>
<dbReference type="Pfam" id="PF26118">
    <property type="entry name" value="DUF8035"/>
    <property type="match status" value="1"/>
</dbReference>
<feature type="compositionally biased region" description="Basic and acidic residues" evidence="1">
    <location>
        <begin position="557"/>
        <end position="569"/>
    </location>
</feature>
<feature type="compositionally biased region" description="Basic and acidic residues" evidence="1">
    <location>
        <begin position="1"/>
        <end position="10"/>
    </location>
</feature>
<proteinExistence type="predicted"/>
<feature type="compositionally biased region" description="Basic and acidic residues" evidence="1">
    <location>
        <begin position="439"/>
        <end position="449"/>
    </location>
</feature>
<feature type="compositionally biased region" description="Basic and acidic residues" evidence="1">
    <location>
        <begin position="464"/>
        <end position="473"/>
    </location>
</feature>
<evidence type="ECO:0000256" key="1">
    <source>
        <dbReference type="SAM" id="MobiDB-lite"/>
    </source>
</evidence>
<evidence type="ECO:0000313" key="4">
    <source>
        <dbReference type="EMBL" id="KXG49713.1"/>
    </source>
</evidence>
<dbReference type="RefSeq" id="XP_040648249.1">
    <property type="nucleotide sequence ID" value="XM_040793394.1"/>
</dbReference>
<evidence type="ECO:0000313" key="5">
    <source>
        <dbReference type="Proteomes" id="UP000070168"/>
    </source>
</evidence>
<feature type="region of interest" description="Disordered" evidence="1">
    <location>
        <begin position="294"/>
        <end position="320"/>
    </location>
</feature>
<feature type="compositionally biased region" description="Acidic residues" evidence="1">
    <location>
        <begin position="1156"/>
        <end position="1166"/>
    </location>
</feature>
<feature type="compositionally biased region" description="Basic and acidic residues" evidence="1">
    <location>
        <begin position="615"/>
        <end position="624"/>
    </location>
</feature>
<dbReference type="OMA" id="HMHIRER"/>
<dbReference type="GeneID" id="63708694"/>
<comment type="caution">
    <text evidence="4">The sequence shown here is derived from an EMBL/GenBank/DDBJ whole genome shotgun (WGS) entry which is preliminary data.</text>
</comment>
<feature type="region of interest" description="Disordered" evidence="1">
    <location>
        <begin position="339"/>
        <end position="624"/>
    </location>
</feature>